<sequence length="468" mass="51368">MASPQVKGRTSRPRAAEQSMIISASRVVSLAFMEFISSGAPRPRTATPSSPVHTLGAQDEDAFSPEYDRLLARHHAMRLRRSILAPPSRPAQGPAVELPEPGDRDLIVRHLQPLLPFDALIEVLYDAMFVRRPYLRRLFPESMEFQRQHLGHMFHHLIRHLDRPEELGARLRALGADHRKLGVWPAHYEAFEEALTTALRVRGGAAWSGQVEAAWTRMLRFAVAAMVAGAEGAATEPPFWHGEVVEHERRRPDLAVLRVRTGEPYPYRAGQYAALESPLLPHSWRPYSVACAPREDRVLEFHVRRTGPGGLSAALVEGTGVGDQIRVGPPRGELSLDLGGQDVHRDLLLLAGGTGLAPMKALVEEFAAAHRARGRRVRLVVAARGREELYDWPALVELAANRSWLELTPVLGPDLEGLAALLRGHHSVPGLALLGGPPAMVAGARSLLLDAGVPDDRIRYDGSTAAPR</sequence>
<dbReference type="InterPro" id="IPR009050">
    <property type="entry name" value="Globin-like_sf"/>
</dbReference>
<keyword evidence="6" id="KW-0521">NADP</keyword>
<dbReference type="InterPro" id="IPR000971">
    <property type="entry name" value="Globin"/>
</dbReference>
<evidence type="ECO:0000256" key="1">
    <source>
        <dbReference type="ARBA" id="ARBA00001970"/>
    </source>
</evidence>
<comment type="cofactor">
    <cofactor evidence="1">
        <name>heme b</name>
        <dbReference type="ChEBI" id="CHEBI:60344"/>
    </cofactor>
</comment>
<keyword evidence="7" id="KW-0411">Iron-sulfur</keyword>
<dbReference type="eggNOG" id="COG1017">
    <property type="taxonomic scope" value="Bacteria"/>
</dbReference>
<dbReference type="PANTHER" id="PTHR47354">
    <property type="entry name" value="NADH OXIDOREDUCTASE HCR"/>
    <property type="match status" value="1"/>
</dbReference>
<protein>
    <recommendedName>
        <fullName evidence="4">nitric oxide dioxygenase</fullName>
        <ecNumber evidence="4">1.14.12.17</ecNumber>
    </recommendedName>
</protein>
<evidence type="ECO:0000256" key="5">
    <source>
        <dbReference type="ARBA" id="ARBA00022714"/>
    </source>
</evidence>
<evidence type="ECO:0000256" key="6">
    <source>
        <dbReference type="ARBA" id="ARBA00022857"/>
    </source>
</evidence>
<dbReference type="EC" id="1.14.12.17" evidence="4"/>
<feature type="domain" description="Globin" evidence="11">
    <location>
        <begin position="98"/>
        <end position="231"/>
    </location>
</feature>
<dbReference type="HOGENOM" id="CLU_026437_0_0_11"/>
<dbReference type="InterPro" id="IPR017938">
    <property type="entry name" value="Riboflavin_synthase-like_b-brl"/>
</dbReference>
<evidence type="ECO:0000256" key="9">
    <source>
        <dbReference type="ARBA" id="ARBA00048649"/>
    </source>
</evidence>
<dbReference type="GO" id="GO:0019825">
    <property type="term" value="F:oxygen binding"/>
    <property type="evidence" value="ECO:0007669"/>
    <property type="project" value="InterPro"/>
</dbReference>
<dbReference type="InterPro" id="IPR017927">
    <property type="entry name" value="FAD-bd_FR_type"/>
</dbReference>
<keyword evidence="8" id="KW-0520">NAD</keyword>
<evidence type="ECO:0000259" key="12">
    <source>
        <dbReference type="PROSITE" id="PS51384"/>
    </source>
</evidence>
<evidence type="ECO:0000313" key="14">
    <source>
        <dbReference type="Proteomes" id="UP000027178"/>
    </source>
</evidence>
<dbReference type="Gene3D" id="3.40.50.80">
    <property type="entry name" value="Nucleotide-binding domain of ferredoxin-NADP reductase (FNR) module"/>
    <property type="match status" value="1"/>
</dbReference>
<evidence type="ECO:0000256" key="2">
    <source>
        <dbReference type="ARBA" id="ARBA00001974"/>
    </source>
</evidence>
<name>A0A066Z1N3_9ACTN</name>
<dbReference type="PATRIC" id="fig|1348663.4.peg.760"/>
<gene>
    <name evidence="13" type="ORF">KCH_07990</name>
</gene>
<dbReference type="InterPro" id="IPR012292">
    <property type="entry name" value="Globin/Proto"/>
</dbReference>
<keyword evidence="14" id="KW-1185">Reference proteome</keyword>
<dbReference type="EMBL" id="JNBY01000035">
    <property type="protein sequence ID" value="KDN87427.1"/>
    <property type="molecule type" value="Genomic_DNA"/>
</dbReference>
<organism evidence="13 14">
    <name type="scientific">Kitasatospora cheerisanensis KCTC 2395</name>
    <dbReference type="NCBI Taxonomy" id="1348663"/>
    <lineage>
        <taxon>Bacteria</taxon>
        <taxon>Bacillati</taxon>
        <taxon>Actinomycetota</taxon>
        <taxon>Actinomycetes</taxon>
        <taxon>Kitasatosporales</taxon>
        <taxon>Streptomycetaceae</taxon>
        <taxon>Kitasatospora</taxon>
    </lineage>
</organism>
<feature type="domain" description="FAD-binding FR-type" evidence="12">
    <location>
        <begin position="237"/>
        <end position="337"/>
    </location>
</feature>
<evidence type="ECO:0000313" key="13">
    <source>
        <dbReference type="EMBL" id="KDN87427.1"/>
    </source>
</evidence>
<dbReference type="GO" id="GO:0051537">
    <property type="term" value="F:2 iron, 2 sulfur cluster binding"/>
    <property type="evidence" value="ECO:0007669"/>
    <property type="project" value="UniProtKB-KW"/>
</dbReference>
<evidence type="ECO:0000256" key="4">
    <source>
        <dbReference type="ARBA" id="ARBA00012229"/>
    </source>
</evidence>
<proteinExistence type="inferred from homology"/>
<dbReference type="CDD" id="cd19753">
    <property type="entry name" value="Mb-like_oxidoreductase"/>
    <property type="match status" value="1"/>
</dbReference>
<reference evidence="13 14" key="1">
    <citation type="submission" date="2014-05" db="EMBL/GenBank/DDBJ databases">
        <title>Draft Genome Sequence of Kitasatospora cheerisanensis KCTC 2395.</title>
        <authorList>
            <person name="Nam D.H."/>
        </authorList>
    </citation>
    <scope>NUCLEOTIDE SEQUENCE [LARGE SCALE GENOMIC DNA]</scope>
    <source>
        <strain evidence="13 14">KCTC 2395</strain>
    </source>
</reference>
<dbReference type="Gene3D" id="2.40.30.10">
    <property type="entry name" value="Translation factors"/>
    <property type="match status" value="1"/>
</dbReference>
<dbReference type="eggNOG" id="COG1018">
    <property type="taxonomic scope" value="Bacteria"/>
</dbReference>
<evidence type="ECO:0000256" key="8">
    <source>
        <dbReference type="ARBA" id="ARBA00023027"/>
    </source>
</evidence>
<comment type="similarity">
    <text evidence="3">In the C-terminal section; belongs to the flavoprotein pyridine nucleotide cytochrome reductase family.</text>
</comment>
<keyword evidence="5" id="KW-0001">2Fe-2S</keyword>
<evidence type="ECO:0000256" key="3">
    <source>
        <dbReference type="ARBA" id="ARBA00006401"/>
    </source>
</evidence>
<keyword evidence="5" id="KW-0408">Iron</keyword>
<dbReference type="PANTHER" id="PTHR47354:SF5">
    <property type="entry name" value="PROTEIN RFBI"/>
    <property type="match status" value="1"/>
</dbReference>
<comment type="caution">
    <text evidence="13">The sequence shown here is derived from an EMBL/GenBank/DDBJ whole genome shotgun (WGS) entry which is preliminary data.</text>
</comment>
<keyword evidence="5" id="KW-0479">Metal-binding</keyword>
<dbReference type="InterPro" id="IPR008333">
    <property type="entry name" value="Cbr1-like_FAD-bd_dom"/>
</dbReference>
<dbReference type="GO" id="GO:0008941">
    <property type="term" value="F:nitric oxide dioxygenase NAD(P)H activity"/>
    <property type="evidence" value="ECO:0007669"/>
    <property type="project" value="UniProtKB-EC"/>
</dbReference>
<dbReference type="SUPFAM" id="SSF52343">
    <property type="entry name" value="Ferredoxin reductase-like, C-terminal NADP-linked domain"/>
    <property type="match status" value="1"/>
</dbReference>
<dbReference type="GO" id="GO:0020037">
    <property type="term" value="F:heme binding"/>
    <property type="evidence" value="ECO:0007669"/>
    <property type="project" value="InterPro"/>
</dbReference>
<evidence type="ECO:0000256" key="7">
    <source>
        <dbReference type="ARBA" id="ARBA00023014"/>
    </source>
</evidence>
<comment type="cofactor">
    <cofactor evidence="2">
        <name>FAD</name>
        <dbReference type="ChEBI" id="CHEBI:57692"/>
    </cofactor>
</comment>
<dbReference type="InterPro" id="IPR001433">
    <property type="entry name" value="OxRdtase_FAD/NAD-bd"/>
</dbReference>
<dbReference type="PRINTS" id="PR00410">
    <property type="entry name" value="PHEHYDRXLASE"/>
</dbReference>
<dbReference type="AlphaFoldDB" id="A0A066Z1N3"/>
<dbReference type="SUPFAM" id="SSF46458">
    <property type="entry name" value="Globin-like"/>
    <property type="match status" value="1"/>
</dbReference>
<comment type="catalytic activity">
    <reaction evidence="9">
        <text>2 nitric oxide + NADH + 2 O2 = 2 nitrate + NAD(+) + H(+)</text>
        <dbReference type="Rhea" id="RHEA:19469"/>
        <dbReference type="ChEBI" id="CHEBI:15378"/>
        <dbReference type="ChEBI" id="CHEBI:15379"/>
        <dbReference type="ChEBI" id="CHEBI:16480"/>
        <dbReference type="ChEBI" id="CHEBI:17632"/>
        <dbReference type="ChEBI" id="CHEBI:57540"/>
        <dbReference type="ChEBI" id="CHEBI:57945"/>
        <dbReference type="EC" id="1.14.12.17"/>
    </reaction>
</comment>
<comment type="catalytic activity">
    <reaction evidence="10">
        <text>2 nitric oxide + NADPH + 2 O2 = 2 nitrate + NADP(+) + H(+)</text>
        <dbReference type="Rhea" id="RHEA:19465"/>
        <dbReference type="ChEBI" id="CHEBI:15378"/>
        <dbReference type="ChEBI" id="CHEBI:15379"/>
        <dbReference type="ChEBI" id="CHEBI:16480"/>
        <dbReference type="ChEBI" id="CHEBI:17632"/>
        <dbReference type="ChEBI" id="CHEBI:57783"/>
        <dbReference type="ChEBI" id="CHEBI:58349"/>
        <dbReference type="EC" id="1.14.12.17"/>
    </reaction>
</comment>
<dbReference type="InterPro" id="IPR050415">
    <property type="entry name" value="MRET"/>
</dbReference>
<evidence type="ECO:0000259" key="11">
    <source>
        <dbReference type="PROSITE" id="PS01033"/>
    </source>
</evidence>
<dbReference type="SUPFAM" id="SSF63380">
    <property type="entry name" value="Riboflavin synthase domain-like"/>
    <property type="match status" value="1"/>
</dbReference>
<dbReference type="InterPro" id="IPR039261">
    <property type="entry name" value="FNR_nucleotide-bd"/>
</dbReference>
<accession>A0A066Z1N3</accession>
<dbReference type="Pfam" id="PF00175">
    <property type="entry name" value="NAD_binding_1"/>
    <property type="match status" value="1"/>
</dbReference>
<evidence type="ECO:0000256" key="10">
    <source>
        <dbReference type="ARBA" id="ARBA00049433"/>
    </source>
</evidence>
<dbReference type="Pfam" id="PF00042">
    <property type="entry name" value="Globin"/>
    <property type="match status" value="1"/>
</dbReference>
<dbReference type="Pfam" id="PF00970">
    <property type="entry name" value="FAD_binding_6"/>
    <property type="match status" value="1"/>
</dbReference>
<dbReference type="PROSITE" id="PS51384">
    <property type="entry name" value="FAD_FR"/>
    <property type="match status" value="1"/>
</dbReference>
<dbReference type="Gene3D" id="1.10.490.10">
    <property type="entry name" value="Globins"/>
    <property type="match status" value="1"/>
</dbReference>
<dbReference type="PROSITE" id="PS01033">
    <property type="entry name" value="GLOBIN"/>
    <property type="match status" value="1"/>
</dbReference>
<dbReference type="Proteomes" id="UP000027178">
    <property type="component" value="Unassembled WGS sequence"/>
</dbReference>